<evidence type="ECO:0000313" key="1">
    <source>
        <dbReference type="EMBL" id="OMO81635.1"/>
    </source>
</evidence>
<proteinExistence type="predicted"/>
<gene>
    <name evidence="1" type="ORF">COLO4_23459</name>
</gene>
<evidence type="ECO:0000313" key="2">
    <source>
        <dbReference type="Proteomes" id="UP000187203"/>
    </source>
</evidence>
<protein>
    <submittedName>
        <fullName evidence="1">Uncharacterized protein</fullName>
    </submittedName>
</protein>
<name>A0A1R3IGF2_9ROSI</name>
<reference evidence="2" key="1">
    <citation type="submission" date="2013-09" db="EMBL/GenBank/DDBJ databases">
        <title>Corchorus olitorius genome sequencing.</title>
        <authorList>
            <person name="Alam M."/>
            <person name="Haque M.S."/>
            <person name="Islam M.S."/>
            <person name="Emdad E.M."/>
            <person name="Islam M.M."/>
            <person name="Ahmed B."/>
            <person name="Halim A."/>
            <person name="Hossen Q.M.M."/>
            <person name="Hossain M.Z."/>
            <person name="Ahmed R."/>
            <person name="Khan M.M."/>
            <person name="Islam R."/>
            <person name="Rashid M.M."/>
            <person name="Khan S.A."/>
            <person name="Rahman M.S."/>
            <person name="Alam M."/>
            <person name="Yahiya A.S."/>
            <person name="Khan M.S."/>
            <person name="Azam M.S."/>
            <person name="Haque T."/>
            <person name="Lashkar M.Z.H."/>
            <person name="Akhand A.I."/>
            <person name="Morshed G."/>
            <person name="Roy S."/>
            <person name="Uddin K.S."/>
            <person name="Rabeya T."/>
            <person name="Hossain A.S."/>
            <person name="Chowdhury A."/>
            <person name="Snigdha A.R."/>
            <person name="Mortoza M.S."/>
            <person name="Matin S.A."/>
            <person name="Hoque S.M.E."/>
            <person name="Islam M.K."/>
            <person name="Roy D.K."/>
            <person name="Haider R."/>
            <person name="Moosa M.M."/>
            <person name="Elias S.M."/>
            <person name="Hasan A.M."/>
            <person name="Jahan S."/>
            <person name="Shafiuddin M."/>
            <person name="Mahmood N."/>
            <person name="Shommy N.S."/>
        </authorList>
    </citation>
    <scope>NUCLEOTIDE SEQUENCE [LARGE SCALE GENOMIC DNA]</scope>
    <source>
        <strain evidence="2">cv. O-4</strain>
    </source>
</reference>
<dbReference type="Proteomes" id="UP000187203">
    <property type="component" value="Unassembled WGS sequence"/>
</dbReference>
<dbReference type="AlphaFoldDB" id="A0A1R3IGF2"/>
<organism evidence="1 2">
    <name type="scientific">Corchorus olitorius</name>
    <dbReference type="NCBI Taxonomy" id="93759"/>
    <lineage>
        <taxon>Eukaryota</taxon>
        <taxon>Viridiplantae</taxon>
        <taxon>Streptophyta</taxon>
        <taxon>Embryophyta</taxon>
        <taxon>Tracheophyta</taxon>
        <taxon>Spermatophyta</taxon>
        <taxon>Magnoliopsida</taxon>
        <taxon>eudicotyledons</taxon>
        <taxon>Gunneridae</taxon>
        <taxon>Pentapetalae</taxon>
        <taxon>rosids</taxon>
        <taxon>malvids</taxon>
        <taxon>Malvales</taxon>
        <taxon>Malvaceae</taxon>
        <taxon>Grewioideae</taxon>
        <taxon>Apeibeae</taxon>
        <taxon>Corchorus</taxon>
    </lineage>
</organism>
<keyword evidence="2" id="KW-1185">Reference proteome</keyword>
<dbReference type="EMBL" id="AWUE01018246">
    <property type="protein sequence ID" value="OMO81635.1"/>
    <property type="molecule type" value="Genomic_DNA"/>
</dbReference>
<sequence length="126" mass="14427">MSCLTRRKALVRVTRHYALIAECDAFAKTLTKLKDFCGEKWGECLNLIILCHCPLAVKMGAVKVKLKEFKNVKILFTYREANMIADFLAKTPLKGDKLKAIVDAMVKDEKEGYLEYRLPRKGKFVI</sequence>
<comment type="caution">
    <text evidence="1">The sequence shown here is derived from an EMBL/GenBank/DDBJ whole genome shotgun (WGS) entry which is preliminary data.</text>
</comment>
<accession>A0A1R3IGF2</accession>